<evidence type="ECO:0000259" key="12">
    <source>
        <dbReference type="Pfam" id="PF17946"/>
    </source>
</evidence>
<evidence type="ECO:0000256" key="4">
    <source>
        <dbReference type="ARBA" id="ARBA00022801"/>
    </source>
</evidence>
<reference evidence="13" key="1">
    <citation type="submission" date="2023-03" db="EMBL/GenBank/DDBJ databases">
        <title>Chitinimonas shenzhenensis gen. nov., sp. nov., a novel member of family Burkholderiaceae isolated from activated sludge collected in Shen Zhen, China.</title>
        <authorList>
            <person name="Wang X."/>
        </authorList>
    </citation>
    <scope>NUCLEOTIDE SEQUENCE</scope>
    <source>
        <strain evidence="13">DQS-5</strain>
    </source>
</reference>
<keyword evidence="14" id="KW-1185">Reference proteome</keyword>
<evidence type="ECO:0000256" key="9">
    <source>
        <dbReference type="ARBA" id="ARBA00023204"/>
    </source>
</evidence>
<dbReference type="Gene3D" id="1.10.10.160">
    <property type="match status" value="1"/>
</dbReference>
<dbReference type="Proteomes" id="UP001172778">
    <property type="component" value="Unassembled WGS sequence"/>
</dbReference>
<dbReference type="HAMAP" id="MF_01486">
    <property type="entry name" value="RecC"/>
    <property type="match status" value="1"/>
</dbReference>
<keyword evidence="7 10" id="KW-0067">ATP-binding</keyword>
<evidence type="ECO:0000256" key="11">
    <source>
        <dbReference type="SAM" id="MobiDB-lite"/>
    </source>
</evidence>
<dbReference type="PIRSF" id="PIRSF000980">
    <property type="entry name" value="RecC"/>
    <property type="match status" value="1"/>
</dbReference>
<dbReference type="InterPro" id="IPR041500">
    <property type="entry name" value="RecC_C"/>
</dbReference>
<dbReference type="InterPro" id="IPR006697">
    <property type="entry name" value="RecC"/>
</dbReference>
<dbReference type="Pfam" id="PF04257">
    <property type="entry name" value="Exonuc_V_gamma"/>
    <property type="match status" value="1"/>
</dbReference>
<evidence type="ECO:0000256" key="6">
    <source>
        <dbReference type="ARBA" id="ARBA00022839"/>
    </source>
</evidence>
<evidence type="ECO:0000256" key="8">
    <source>
        <dbReference type="ARBA" id="ARBA00023125"/>
    </source>
</evidence>
<evidence type="ECO:0000313" key="13">
    <source>
        <dbReference type="EMBL" id="MDK2125932.1"/>
    </source>
</evidence>
<dbReference type="InterPro" id="IPR011335">
    <property type="entry name" value="Restrct_endonuc-II-like"/>
</dbReference>
<evidence type="ECO:0000256" key="3">
    <source>
        <dbReference type="ARBA" id="ARBA00022763"/>
    </source>
</evidence>
<comment type="similarity">
    <text evidence="10">Belongs to the RecC family.</text>
</comment>
<dbReference type="Pfam" id="PF17946">
    <property type="entry name" value="RecC_C"/>
    <property type="match status" value="1"/>
</dbReference>
<evidence type="ECO:0000256" key="10">
    <source>
        <dbReference type="HAMAP-Rule" id="MF_01486"/>
    </source>
</evidence>
<keyword evidence="6 10" id="KW-0269">Exonuclease</keyword>
<keyword evidence="9 10" id="KW-0234">DNA repair</keyword>
<comment type="function">
    <text evidence="10">A helicase/nuclease that prepares dsDNA breaks (DSB) for recombinational DNA repair. Binds to DSBs and unwinds DNA via a highly rapid and processive ATP-dependent bidirectional helicase activity. Unwinds dsDNA until it encounters a Chi (crossover hotspot instigator) sequence from the 3' direction. Cuts ssDNA a few nucleotides 3' to the Chi site. The properties and activities of the enzyme are changed at Chi. The Chi-altered holoenzyme produces a long 3'-ssDNA overhang and facilitates RecA-binding to the ssDNA for homologous DNA recombination and repair. Holoenzyme degrades any linearized DNA that is unable to undergo homologous recombination. In the holoenzyme this subunit recognizes the wild-type Chi sequence, and when added to isolated RecB increases its ATP-dependent helicase processivity.</text>
</comment>
<proteinExistence type="inferred from homology"/>
<evidence type="ECO:0000256" key="2">
    <source>
        <dbReference type="ARBA" id="ARBA00022741"/>
    </source>
</evidence>
<dbReference type="Gene3D" id="1.10.486.10">
    <property type="entry name" value="PCRA, domain 4"/>
    <property type="match status" value="1"/>
</dbReference>
<comment type="caution">
    <text evidence="13">The sequence shown here is derived from an EMBL/GenBank/DDBJ whole genome shotgun (WGS) entry which is preliminary data.</text>
</comment>
<dbReference type="RefSeq" id="WP_284102247.1">
    <property type="nucleotide sequence ID" value="NZ_JARRAF010000027.1"/>
</dbReference>
<dbReference type="SUPFAM" id="SSF52540">
    <property type="entry name" value="P-loop containing nucleoside triphosphate hydrolases"/>
    <property type="match status" value="2"/>
</dbReference>
<dbReference type="EMBL" id="JARRAF010000027">
    <property type="protein sequence ID" value="MDK2125932.1"/>
    <property type="molecule type" value="Genomic_DNA"/>
</dbReference>
<comment type="subunit">
    <text evidence="10">Heterotrimer of RecB, RecC and RecD. All subunits contribute to DNA-binding.</text>
</comment>
<dbReference type="Gene3D" id="3.40.50.10930">
    <property type="match status" value="1"/>
</dbReference>
<keyword evidence="1 10" id="KW-0540">Nuclease</keyword>
<dbReference type="SUPFAM" id="SSF52980">
    <property type="entry name" value="Restriction endonuclease-like"/>
    <property type="match status" value="1"/>
</dbReference>
<dbReference type="InterPro" id="IPR013986">
    <property type="entry name" value="DExx_box_DNA_helicase_dom_sf"/>
</dbReference>
<organism evidence="13 14">
    <name type="scientific">Parachitinimonas caeni</name>
    <dbReference type="NCBI Taxonomy" id="3031301"/>
    <lineage>
        <taxon>Bacteria</taxon>
        <taxon>Pseudomonadati</taxon>
        <taxon>Pseudomonadota</taxon>
        <taxon>Betaproteobacteria</taxon>
        <taxon>Neisseriales</taxon>
        <taxon>Chitinibacteraceae</taxon>
        <taxon>Parachitinimonas</taxon>
    </lineage>
</organism>
<dbReference type="PANTHER" id="PTHR30591">
    <property type="entry name" value="RECBCD ENZYME SUBUNIT RECC"/>
    <property type="match status" value="1"/>
</dbReference>
<evidence type="ECO:0000313" key="14">
    <source>
        <dbReference type="Proteomes" id="UP001172778"/>
    </source>
</evidence>
<dbReference type="PANTHER" id="PTHR30591:SF1">
    <property type="entry name" value="RECBCD ENZYME SUBUNIT RECC"/>
    <property type="match status" value="1"/>
</dbReference>
<dbReference type="InterPro" id="IPR027417">
    <property type="entry name" value="P-loop_NTPase"/>
</dbReference>
<dbReference type="GO" id="GO:0008854">
    <property type="term" value="F:exodeoxyribonuclease V activity"/>
    <property type="evidence" value="ECO:0007669"/>
    <property type="project" value="UniProtKB-EC"/>
</dbReference>
<keyword evidence="4 10" id="KW-0378">Hydrolase</keyword>
<dbReference type="Gene3D" id="3.40.50.300">
    <property type="entry name" value="P-loop containing nucleotide triphosphate hydrolases"/>
    <property type="match status" value="1"/>
</dbReference>
<sequence length="1114" mass="123335">MLHLYQSDRIETLAELLAAVLATPPANPLAQEVVIVQAKGMGRWLTLELARRFGICANVQFPLPATFLWDLSLRALGPLDARSAFSPQVLTWRIFDWLADRPAHELDHRLAEFLQGGDERRRLELAERIADCFDQYLVYRPDWVAAWEKGELQGLGEDEAWQAALWRWLDQASPDRHRVDLLRGLIERLRAAAPIDLPERIVLFGVTNLPPVYLDVLEALASRIDVCIFAQNPCREAWGDIRDPAEITRLAADRDPAALYLEIGNPLLAALGKQGREFFDAIAERFPDTHGIFSDALPTNSLLETLQAEVLALAMPDGHKRTLAASDHSIRIHSCHGLQREIEVLKDELLARLEANPDLPPSQIAVLCPDIEQYTPYIDAVFGRREGEPYIPYAIADRGGLAESPLLAGTLDLLSLPQSRFEVDRIASLLELPALGRKFGIQEQDLPLVRTWLVATGVRWGLTPDSRAQAGLPATAEHTWQQGLDRLLLGYALPQEAAETSLPLFGGVLPYDEVEGGGAQLAGQLAACLRALASWSHSLRQPRPLTEWADHISAGFDKLLAPDNDEEIALKRLRDALLELAAIALQAGCQLPVGIDTVLGWLKPALDEAAGASGFLTGGVTFCTLVPMRTLPYRVIALVGLNDGAFPRESRPQGFDLIARRPRRGDRSRRLDDRYLFLETLLAARDGLHLSYTGRDVRSNTELPPSVLVADLLDVIDGSWQTEAGQPASRQILIEHALQPFDVRYFSNDPRYPGFSPAWLAAARLAGRGTDLPSPLIDSPLPPPAAGPIEFSELLRFFSHPARQLLQTRLGLKLWQSDTLPEPREPFDLDKPTQRTLRQMGFTLWQQQGNEADFERVARAGGLLPHGATGSQLAEQTWMALQQRAPVWHSALAGERLPPVEVDLQLGGYRLVGWLDGLSRAGLVTISLEDLSNLNRVALWLKHLLLNIVRPAGVEPCSRLVCNDIEVKLPPVAEARERLLDWLRAWSEGQQQALHFFPYTCSWIYARNMAALRAEQAQAAVTETDNATTAKKGRGKSSRKAELTPEAALAAARKAWAGDEYQRGDGDNPFCQLAYRNTDPFDQRFETLAIQLLDPYLACAEESQGEPGDAADAD</sequence>
<evidence type="ECO:0000256" key="7">
    <source>
        <dbReference type="ARBA" id="ARBA00022840"/>
    </source>
</evidence>
<comment type="miscellaneous">
    <text evidence="10">In the RecBCD complex, RecB has a slow 3'-5' helicase, an exonuclease activity and loads RecA onto ssDNA, RecD has a fast 5'-3' helicase activity, while RecC stimulates the ATPase and processivity of the RecB helicase and contributes to recognition of the Chi site.</text>
</comment>
<evidence type="ECO:0000256" key="1">
    <source>
        <dbReference type="ARBA" id="ARBA00022722"/>
    </source>
</evidence>
<accession>A0ABT7E0S9</accession>
<keyword evidence="8 10" id="KW-0238">DNA-binding</keyword>
<keyword evidence="2 10" id="KW-0547">Nucleotide-binding</keyword>
<keyword evidence="3 10" id="KW-0227">DNA damage</keyword>
<dbReference type="NCBIfam" id="TIGR01450">
    <property type="entry name" value="recC"/>
    <property type="match status" value="1"/>
</dbReference>
<evidence type="ECO:0000256" key="5">
    <source>
        <dbReference type="ARBA" id="ARBA00022806"/>
    </source>
</evidence>
<feature type="domain" description="RecC C-terminal" evidence="12">
    <location>
        <begin position="788"/>
        <end position="1007"/>
    </location>
</feature>
<protein>
    <recommendedName>
        <fullName evidence="10">RecBCD enzyme subunit RecC</fullName>
    </recommendedName>
    <alternativeName>
        <fullName evidence="10">Exonuclease V subunit RecC</fullName>
        <shortName evidence="10">ExoV subunit RecC</shortName>
    </alternativeName>
    <alternativeName>
        <fullName evidence="10">Helicase/nuclease RecBCD subunit RecC</fullName>
    </alternativeName>
</protein>
<gene>
    <name evidence="10 13" type="primary">recC</name>
    <name evidence="13" type="ORF">PZA18_17950</name>
</gene>
<keyword evidence="5 10" id="KW-0347">Helicase</keyword>
<name>A0ABT7E0S9_9NEIS</name>
<feature type="region of interest" description="Disordered" evidence="11">
    <location>
        <begin position="1020"/>
        <end position="1043"/>
    </location>
</feature>